<name>A0AAV7J418_COTGL</name>
<dbReference type="Gene3D" id="2.40.50.90">
    <property type="match status" value="1"/>
</dbReference>
<dbReference type="InterPro" id="IPR002999">
    <property type="entry name" value="Tudor"/>
</dbReference>
<dbReference type="PROSITE" id="PS51644">
    <property type="entry name" value="HTH_OST"/>
    <property type="match status" value="2"/>
</dbReference>
<feature type="compositionally biased region" description="Basic and acidic residues" evidence="5">
    <location>
        <begin position="1560"/>
        <end position="1578"/>
    </location>
</feature>
<feature type="region of interest" description="Disordered" evidence="5">
    <location>
        <begin position="325"/>
        <end position="346"/>
    </location>
</feature>
<feature type="domain" description="HTH OST-type" evidence="6">
    <location>
        <begin position="414"/>
        <end position="488"/>
    </location>
</feature>
<evidence type="ECO:0000256" key="5">
    <source>
        <dbReference type="SAM" id="MobiDB-lite"/>
    </source>
</evidence>
<feature type="region of interest" description="Disordered" evidence="5">
    <location>
        <begin position="809"/>
        <end position="847"/>
    </location>
</feature>
<evidence type="ECO:0000256" key="1">
    <source>
        <dbReference type="ARBA" id="ARBA00004496"/>
    </source>
</evidence>
<dbReference type="InterPro" id="IPR035437">
    <property type="entry name" value="SNase_OB-fold_sf"/>
</dbReference>
<proteinExistence type="predicted"/>
<dbReference type="Gene3D" id="3.30.420.610">
    <property type="entry name" value="LOTUS domain-like"/>
    <property type="match status" value="2"/>
</dbReference>
<evidence type="ECO:0000313" key="7">
    <source>
        <dbReference type="EMBL" id="KAH0564591.1"/>
    </source>
</evidence>
<protein>
    <recommendedName>
        <fullName evidence="6">HTH OST-type domain-containing protein</fullName>
    </recommendedName>
</protein>
<dbReference type="PANTHER" id="PTHR22948">
    <property type="entry name" value="TUDOR DOMAIN CONTAINING PROTEIN"/>
    <property type="match status" value="1"/>
</dbReference>
<accession>A0AAV7J418</accession>
<sequence length="2208" mass="249862">MTIDKEIEDLQSAVVSQLVTRKPAHGIPLDAIVRDYNELNGEHIPYHRYGYSTLVDFLKTIPEIEVYSRGVTHFINFKGKESFKHVTDLVARTQTKTSRNYKGPNRSRSIGMRKTVPPGYKPPQEYNNRPYESTSSSSSIIDPAVTSEILSIIKECPSGLFLSELLEKLYNRSRLNLSNNQIQEHLKMLEREVTTKDNMIYLRKSSPWDSFAHKSSRSQSVPPRRHNNNQRKYSNETSGNRNYDKYVKNNSDYNNLDENNGNGNYQSNYGNTSTEINYSKNASSKNFKIAGVDSDEDLNNDYCNDFDSGPSFAENEYIGIHPTNVKNNETQYHGKSGDTISDSREKDPEKIYYKHDSSYNHNNTYESKVRSSNYHNESEAVNPKVNTSDDITKAENIDREILFQKNKKFVIESLSQRTVLRLQKLLENNPNGIWCLDLPTLYEKEYKLSLDWGKSNCQRFSDFVSYLPHIFHKIGPYRRGDYKLFDARKPIPDDDDDKIIKQTPTLASVYNSYNSQNYYDESIPRRLSREVRRKLFPLDVINDEETIECIQVSEFSLGTNELGRKEYRFIEVNVVEAFDPSFFWVQLSRNKDDFDDMMERLGTFYDENSSKYAIPQVLLVEKLNVACKFYGTWHRGMIKSVSPSLSSAKIHFYDFGTMKSYRADELFFLKRSFGILPAQAIPCGLAGIEPKVHTGEGNGWPVEARDVFIKLAFKCEMWAMVQKIDVDNNSMLIGLTDTSEPEDLHIADFLLRHKLAAKSNTVRITTRNFFFKHALQSSAEWKKKYLNASVGNSRLARINRHKSVKFSSSEINKYRNHSKENAQKSSEALSPSMLREKAKSELKSKQIESQPSPVVLNYLPPPKVNLLSLGSSLDKVQLWFELNKELNKNPGDASSNESIGANFEASKLEHIHHEPKSVPKKQTIKLEDIFKTSPAQDTSQKIEPHHVSKTSKPHYVSESSNHSSLSKTPEDHNLVKCKDVSNIIAVDDRADIPECGTFSSPLGGHGRAEPIDWNNIKQLLKKNERKTLQSQSSSDETSSGKKAPVLSQPGVSKLLTAFDDEDDDEIPESGTFSSPLGGHGREEFLDWNAVRKQVEVTNDGKVSKSISLGKLSSAKPMVGNNNNNNQPVGKSYLNDEAHRYFENFYQSCIAPKISKGNSILSWDSGDEIQYTGTITPMVRQTLNTINKKSRRVKVTVPVNVRRLIDGGPGSISDSVSSDSRSGWNLPDRSVSRSNNVDQKSDSDCRSSGSSKQVPTIYKLLKTRHLNSIKKSENESSSDEKKENSEKVNNETAESQSQKNKVSIEELPSPKEKVLIEELPSPKEKVLIEELPSPKKKVNSIYYASARISLFKKLNLQSRESSSDDGSLDSDDSYCGGASTKKEVASDSSNDFKKINKNLEFNEKITKTINSEEEEEEEEKGSSDEKISEMLIEKLDSEESTKNSNSLNEKNNNDVNKLEICVAKQPPKSMGIYNDLDPESDNSEFDYHLPLDFLANFFGVSLPNQKSITNSSAGTDTDGNSEDDKLKIEEINEGKASSSMSESSLDMSSARDNYLSPSSRVETDSESPIKDPKAFDNKKNLTKVYNHPKYQKMFKFEKNNEGSKKEFDSPDSDFQNSDREKIIRTPSLKLKCSILNEVKKSGLLESPKVNIVVDPNDMSLYVEDYGENSTNNITELLQPTPQISSTPSTEVSCASPTIQNSSAIPNSGVTTPNNVPSAAMWETVREKIIQVLDQYTQSAVSLYKSMIVADMESKGLEIIRSTFYELYAKLFYQTISSINCSETPTVTCTPNHPASKFPPELIDLFKRIKDQSLSETRSIADSEATLTNERNDSDIFDESFRSLPIDNASNLGNSTADTTSTLHQVKTDRVRLENSITQASLSFFQKLNEQKSSMEVPSDFIETNPFKQDIMSSITQKIKNLPPLPPRPKKEVIKSAPPKTNFNFGVSTASPVLYDIPEKITDELEEPTTDMPAKNPDPIEPVKSSIPVYNNILINPVGINRQRNENYEEDSWDSKSSYSVCGPIDATTAESIEKDSSYSYSDQLSRSTDKLYGSIKNNNPITKKNSNPIPFKTVNLTTGDVIIYNFANSGWILIDQYRRAFTVYDDNKFILTMIELKSANIPVKKITFDEYPQIFEQYRNSSERFRENDDLEILDFIPMSHVLKLSQKLSVVTRDEIERIKNRNYDVQLSVNMIDLLKLISNNELFINE</sequence>
<feature type="region of interest" description="Disordered" evidence="5">
    <location>
        <begin position="932"/>
        <end position="970"/>
    </location>
</feature>
<feature type="compositionally biased region" description="Basic and acidic residues" evidence="5">
    <location>
        <begin position="1379"/>
        <end position="1392"/>
    </location>
</feature>
<feature type="compositionally biased region" description="Polar residues" evidence="5">
    <location>
        <begin position="1504"/>
        <end position="1517"/>
    </location>
</feature>
<feature type="region of interest" description="Disordered" evidence="5">
    <location>
        <begin position="1504"/>
        <end position="1581"/>
    </location>
</feature>
<reference evidence="7 8" key="1">
    <citation type="journal article" date="2021" name="J. Hered.">
        <title>A chromosome-level genome assembly of the parasitoid wasp, Cotesia glomerata (Hymenoptera: Braconidae).</title>
        <authorList>
            <person name="Pinto B.J."/>
            <person name="Weis J.J."/>
            <person name="Gamble T."/>
            <person name="Ode P.J."/>
            <person name="Paul R."/>
            <person name="Zaspel J.M."/>
        </authorList>
    </citation>
    <scope>NUCLEOTIDE SEQUENCE [LARGE SCALE GENOMIC DNA]</scope>
    <source>
        <strain evidence="7">CgM1</strain>
    </source>
</reference>
<feature type="compositionally biased region" description="Acidic residues" evidence="5">
    <location>
        <begin position="1058"/>
        <end position="1067"/>
    </location>
</feature>
<dbReference type="Gene3D" id="2.30.30.140">
    <property type="match status" value="1"/>
</dbReference>
<keyword evidence="2" id="KW-0963">Cytoplasm</keyword>
<feature type="region of interest" description="Disordered" evidence="5">
    <location>
        <begin position="1024"/>
        <end position="1078"/>
    </location>
</feature>
<dbReference type="InterPro" id="IPR050621">
    <property type="entry name" value="Tudor_domain_containing"/>
</dbReference>
<feature type="domain" description="HTH OST-type" evidence="6">
    <location>
        <begin position="6"/>
        <end position="79"/>
    </location>
</feature>
<feature type="compositionally biased region" description="Polar residues" evidence="5">
    <location>
        <begin position="230"/>
        <end position="241"/>
    </location>
</feature>
<dbReference type="Pfam" id="PF00567">
    <property type="entry name" value="TUDOR"/>
    <property type="match status" value="1"/>
</dbReference>
<feature type="compositionally biased region" description="Basic and acidic residues" evidence="5">
    <location>
        <begin position="834"/>
        <end position="846"/>
    </location>
</feature>
<feature type="compositionally biased region" description="Low complexity" evidence="5">
    <location>
        <begin position="1210"/>
        <end position="1222"/>
    </location>
</feature>
<dbReference type="Pfam" id="PF12872">
    <property type="entry name" value="OST-HTH"/>
    <property type="match status" value="2"/>
</dbReference>
<evidence type="ECO:0000313" key="8">
    <source>
        <dbReference type="Proteomes" id="UP000826195"/>
    </source>
</evidence>
<feature type="region of interest" description="Disordered" evidence="5">
    <location>
        <begin position="210"/>
        <end position="268"/>
    </location>
</feature>
<feature type="region of interest" description="Disordered" evidence="5">
    <location>
        <begin position="1203"/>
        <end position="1305"/>
    </location>
</feature>
<evidence type="ECO:0000256" key="4">
    <source>
        <dbReference type="ARBA" id="ARBA00022871"/>
    </source>
</evidence>
<feature type="compositionally biased region" description="Basic and acidic residues" evidence="5">
    <location>
        <begin position="1269"/>
        <end position="1288"/>
    </location>
</feature>
<feature type="region of interest" description="Disordered" evidence="5">
    <location>
        <begin position="1357"/>
        <end position="1392"/>
    </location>
</feature>
<feature type="compositionally biased region" description="Basic and acidic residues" evidence="5">
    <location>
        <begin position="1419"/>
        <end position="1440"/>
    </location>
</feature>
<evidence type="ECO:0000256" key="2">
    <source>
        <dbReference type="ARBA" id="ARBA00022490"/>
    </source>
</evidence>
<dbReference type="Proteomes" id="UP000826195">
    <property type="component" value="Unassembled WGS sequence"/>
</dbReference>
<dbReference type="GO" id="GO:0030154">
    <property type="term" value="P:cell differentiation"/>
    <property type="evidence" value="ECO:0007669"/>
    <property type="project" value="UniProtKB-ARBA"/>
</dbReference>
<feature type="compositionally biased region" description="Basic and acidic residues" evidence="5">
    <location>
        <begin position="1521"/>
        <end position="1532"/>
    </location>
</feature>
<keyword evidence="4" id="KW-0744">Spermatogenesis</keyword>
<comment type="subcellular location">
    <subcellularLocation>
        <location evidence="1">Cytoplasm</location>
    </subcellularLocation>
</comment>
<dbReference type="EMBL" id="JAHXZJ010000002">
    <property type="protein sequence ID" value="KAH0564591.1"/>
    <property type="molecule type" value="Genomic_DNA"/>
</dbReference>
<feature type="region of interest" description="Disordered" evidence="5">
    <location>
        <begin position="1405"/>
        <end position="1455"/>
    </location>
</feature>
<evidence type="ECO:0000259" key="6">
    <source>
        <dbReference type="PROSITE" id="PS51644"/>
    </source>
</evidence>
<organism evidence="7 8">
    <name type="scientific">Cotesia glomerata</name>
    <name type="common">Lepidopteran parasitic wasp</name>
    <name type="synonym">Apanteles glomeratus</name>
    <dbReference type="NCBI Taxonomy" id="32391"/>
    <lineage>
        <taxon>Eukaryota</taxon>
        <taxon>Metazoa</taxon>
        <taxon>Ecdysozoa</taxon>
        <taxon>Arthropoda</taxon>
        <taxon>Hexapoda</taxon>
        <taxon>Insecta</taxon>
        <taxon>Pterygota</taxon>
        <taxon>Neoptera</taxon>
        <taxon>Endopterygota</taxon>
        <taxon>Hymenoptera</taxon>
        <taxon>Apocrita</taxon>
        <taxon>Ichneumonoidea</taxon>
        <taxon>Braconidae</taxon>
        <taxon>Microgastrinae</taxon>
        <taxon>Cotesia</taxon>
    </lineage>
</organism>
<feature type="compositionally biased region" description="Low complexity" evidence="5">
    <location>
        <begin position="1441"/>
        <end position="1455"/>
    </location>
</feature>
<comment type="caution">
    <text evidence="7">The sequence shown here is derived from an EMBL/GenBank/DDBJ whole genome shotgun (WGS) entry which is preliminary data.</text>
</comment>
<gene>
    <name evidence="7" type="ORF">KQX54_012982</name>
</gene>
<keyword evidence="8" id="KW-1185">Reference proteome</keyword>
<dbReference type="InterPro" id="IPR025605">
    <property type="entry name" value="OST-HTH/LOTUS_dom"/>
</dbReference>
<feature type="compositionally biased region" description="Polar residues" evidence="5">
    <location>
        <begin position="1291"/>
        <end position="1300"/>
    </location>
</feature>
<feature type="compositionally biased region" description="Low complexity" evidence="5">
    <location>
        <begin position="249"/>
        <end position="268"/>
    </location>
</feature>
<keyword evidence="3" id="KW-0677">Repeat</keyword>
<dbReference type="PANTHER" id="PTHR22948:SF76">
    <property type="entry name" value="FI20010P1-RELATED"/>
    <property type="match status" value="1"/>
</dbReference>
<feature type="region of interest" description="Disordered" evidence="5">
    <location>
        <begin position="95"/>
        <end position="138"/>
    </location>
</feature>
<dbReference type="GO" id="GO:0005737">
    <property type="term" value="C:cytoplasm"/>
    <property type="evidence" value="ECO:0007669"/>
    <property type="project" value="UniProtKB-SubCell"/>
</dbReference>
<evidence type="ECO:0000256" key="3">
    <source>
        <dbReference type="ARBA" id="ARBA00022737"/>
    </source>
</evidence>
<dbReference type="InterPro" id="IPR041966">
    <property type="entry name" value="LOTUS-like"/>
</dbReference>
<keyword evidence="4" id="KW-0221">Differentiation</keyword>
<dbReference type="CDD" id="cd09972">
    <property type="entry name" value="LOTUS_TDRD_OSKAR"/>
    <property type="match status" value="1"/>
</dbReference>
<feature type="compositionally biased region" description="Low complexity" evidence="5">
    <location>
        <begin position="1536"/>
        <end position="1547"/>
    </location>
</feature>
<dbReference type="SUPFAM" id="SSF63748">
    <property type="entry name" value="Tudor/PWWP/MBT"/>
    <property type="match status" value="1"/>
</dbReference>
<feature type="compositionally biased region" description="Polar residues" evidence="5">
    <location>
        <begin position="957"/>
        <end position="967"/>
    </location>
</feature>
<dbReference type="GO" id="GO:0007283">
    <property type="term" value="P:spermatogenesis"/>
    <property type="evidence" value="ECO:0007669"/>
    <property type="project" value="UniProtKB-KW"/>
</dbReference>